<dbReference type="SMART" id="SM00382">
    <property type="entry name" value="AAA"/>
    <property type="match status" value="1"/>
</dbReference>
<dbReference type="PROSITE" id="PS00211">
    <property type="entry name" value="ABC_TRANSPORTER_1"/>
    <property type="match status" value="1"/>
</dbReference>
<dbReference type="PANTHER" id="PTHR42711">
    <property type="entry name" value="ABC TRANSPORTER ATP-BINDING PROTEIN"/>
    <property type="match status" value="1"/>
</dbReference>
<evidence type="ECO:0000256" key="3">
    <source>
        <dbReference type="ARBA" id="ARBA00022741"/>
    </source>
</evidence>
<dbReference type="PANTHER" id="PTHR42711:SF17">
    <property type="entry name" value="ABC TRANSPORTER ATP-BINDING PROTEIN"/>
    <property type="match status" value="1"/>
</dbReference>
<proteinExistence type="predicted"/>
<evidence type="ECO:0000259" key="7">
    <source>
        <dbReference type="PROSITE" id="PS50893"/>
    </source>
</evidence>
<evidence type="ECO:0000256" key="4">
    <source>
        <dbReference type="ARBA" id="ARBA00022840"/>
    </source>
</evidence>
<protein>
    <submittedName>
        <fullName evidence="8">ABC transporter ATP-binding protein</fullName>
    </submittedName>
</protein>
<dbReference type="Proteomes" id="UP000247832">
    <property type="component" value="Unassembled WGS sequence"/>
</dbReference>
<reference evidence="8 9" key="1">
    <citation type="submission" date="2018-05" db="EMBL/GenBank/DDBJ databases">
        <title>Genetic diversity of glacier-inhabiting Cryobacterium bacteria in China and description of Cryobacterium mengkeensis sp. nov. and Arthrobacter glacialis sp. nov.</title>
        <authorList>
            <person name="Liu Q."/>
            <person name="Xin Y.-H."/>
        </authorList>
    </citation>
    <scope>NUCLEOTIDE SEQUENCE [LARGE SCALE GENOMIC DNA]</scope>
    <source>
        <strain evidence="8 9">LI2</strain>
    </source>
</reference>
<dbReference type="AlphaFoldDB" id="A0A2V5LHD7"/>
<evidence type="ECO:0000256" key="5">
    <source>
        <dbReference type="ARBA" id="ARBA00023251"/>
    </source>
</evidence>
<evidence type="ECO:0000313" key="9">
    <source>
        <dbReference type="Proteomes" id="UP000247832"/>
    </source>
</evidence>
<feature type="region of interest" description="Disordered" evidence="6">
    <location>
        <begin position="1"/>
        <end position="23"/>
    </location>
</feature>
<dbReference type="EMBL" id="QJVD01000018">
    <property type="protein sequence ID" value="PYI66010.1"/>
    <property type="molecule type" value="Genomic_DNA"/>
</dbReference>
<dbReference type="GO" id="GO:0046677">
    <property type="term" value="P:response to antibiotic"/>
    <property type="evidence" value="ECO:0007669"/>
    <property type="project" value="UniProtKB-KW"/>
</dbReference>
<dbReference type="InterPro" id="IPR027417">
    <property type="entry name" value="P-loop_NTPase"/>
</dbReference>
<name>A0A2V5LHD7_9MICC</name>
<comment type="caution">
    <text evidence="8">The sequence shown here is derived from an EMBL/GenBank/DDBJ whole genome shotgun (WGS) entry which is preliminary data.</text>
</comment>
<dbReference type="GO" id="GO:0016887">
    <property type="term" value="F:ATP hydrolysis activity"/>
    <property type="evidence" value="ECO:0007669"/>
    <property type="project" value="InterPro"/>
</dbReference>
<feature type="domain" description="ABC transporter" evidence="7">
    <location>
        <begin position="29"/>
        <end position="256"/>
    </location>
</feature>
<dbReference type="RefSeq" id="WP_110501917.1">
    <property type="nucleotide sequence ID" value="NZ_QJVD01000018.1"/>
</dbReference>
<evidence type="ECO:0000256" key="2">
    <source>
        <dbReference type="ARBA" id="ARBA00022448"/>
    </source>
</evidence>
<comment type="subcellular location">
    <subcellularLocation>
        <location evidence="1">Cell membrane</location>
        <topology evidence="1">Peripheral membrane protein</topology>
    </subcellularLocation>
</comment>
<evidence type="ECO:0000256" key="6">
    <source>
        <dbReference type="SAM" id="MobiDB-lite"/>
    </source>
</evidence>
<evidence type="ECO:0000313" key="8">
    <source>
        <dbReference type="EMBL" id="PYI66010.1"/>
    </source>
</evidence>
<dbReference type="InterPro" id="IPR050763">
    <property type="entry name" value="ABC_transporter_ATP-binding"/>
</dbReference>
<sequence length="354" mass="36627">MNNSTTSPELAPHPQISPTAPPPAALLAVDATGLHKSFGTAGRKVHAVNGVDLQIRPGEVVAFLGPNGAGKTTTIDMLLGLSKPDGGSITIFGLSPRAAIAQGLVSAVMQSGGLLKDLTVRETVSLTGSLFSQTQPVDEVLERAGILDIAGRRVEKCSGGQQQRLRFAMALLSDPGLLILDEPTTGMDVEGRRDFWSAIRADTARGRTVIFATHYLEEADAYADRIVLVRRGEIVADGTAAEIKNLASGRTVNASVHNADAAALAAIPGVDSVESRGGRLSIRTKDSDAVARYLLTATDAVDLEITSHNLEDAFVALTGDRDGSDGSDGPDGSDGSDGPDGPDGSDGPNDNTGK</sequence>
<feature type="region of interest" description="Disordered" evidence="6">
    <location>
        <begin position="318"/>
        <end position="354"/>
    </location>
</feature>
<dbReference type="InterPro" id="IPR017871">
    <property type="entry name" value="ABC_transporter-like_CS"/>
</dbReference>
<dbReference type="InterPro" id="IPR003439">
    <property type="entry name" value="ABC_transporter-like_ATP-bd"/>
</dbReference>
<dbReference type="InterPro" id="IPR003593">
    <property type="entry name" value="AAA+_ATPase"/>
</dbReference>
<dbReference type="Gene3D" id="3.40.50.300">
    <property type="entry name" value="P-loop containing nucleotide triphosphate hydrolases"/>
    <property type="match status" value="1"/>
</dbReference>
<dbReference type="GO" id="GO:0005886">
    <property type="term" value="C:plasma membrane"/>
    <property type="evidence" value="ECO:0007669"/>
    <property type="project" value="UniProtKB-SubCell"/>
</dbReference>
<keyword evidence="5" id="KW-0046">Antibiotic resistance</keyword>
<keyword evidence="3" id="KW-0547">Nucleotide-binding</keyword>
<keyword evidence="4 8" id="KW-0067">ATP-binding</keyword>
<keyword evidence="2" id="KW-0813">Transport</keyword>
<keyword evidence="9" id="KW-1185">Reference proteome</keyword>
<dbReference type="SUPFAM" id="SSF52540">
    <property type="entry name" value="P-loop containing nucleoside triphosphate hydrolases"/>
    <property type="match status" value="1"/>
</dbReference>
<organism evidence="8 9">
    <name type="scientific">Arthrobacter livingstonensis</name>
    <dbReference type="NCBI Taxonomy" id="670078"/>
    <lineage>
        <taxon>Bacteria</taxon>
        <taxon>Bacillati</taxon>
        <taxon>Actinomycetota</taxon>
        <taxon>Actinomycetes</taxon>
        <taxon>Micrococcales</taxon>
        <taxon>Micrococcaceae</taxon>
        <taxon>Arthrobacter</taxon>
    </lineage>
</organism>
<dbReference type="Pfam" id="PF00005">
    <property type="entry name" value="ABC_tran"/>
    <property type="match status" value="1"/>
</dbReference>
<gene>
    <name evidence="8" type="ORF">CVV68_15510</name>
</gene>
<evidence type="ECO:0000256" key="1">
    <source>
        <dbReference type="ARBA" id="ARBA00004202"/>
    </source>
</evidence>
<dbReference type="PROSITE" id="PS50893">
    <property type="entry name" value="ABC_TRANSPORTER_2"/>
    <property type="match status" value="1"/>
</dbReference>
<accession>A0A2V5LHD7</accession>
<dbReference type="OrthoDB" id="9804819at2"/>
<dbReference type="CDD" id="cd03230">
    <property type="entry name" value="ABC_DR_subfamily_A"/>
    <property type="match status" value="1"/>
</dbReference>
<dbReference type="GO" id="GO:0005524">
    <property type="term" value="F:ATP binding"/>
    <property type="evidence" value="ECO:0007669"/>
    <property type="project" value="UniProtKB-KW"/>
</dbReference>